<protein>
    <recommendedName>
        <fullName evidence="3">Magnesium chelatase</fullName>
    </recommendedName>
</protein>
<proteinExistence type="predicted"/>
<dbReference type="EMBL" id="LJGU01000146">
    <property type="protein sequence ID" value="OEU96210.1"/>
    <property type="molecule type" value="Genomic_DNA"/>
</dbReference>
<sequence length="101" mass="10629">GRTAEARRDPTRRPLLVVVTDGRATFGPDPLGRAHVAAEHLAARGVDSAVVDCETGGFRMGLAARLAERLRAEHIPLGEVTAEDLTDVVRGATATYRGVAA</sequence>
<evidence type="ECO:0008006" key="3">
    <source>
        <dbReference type="Google" id="ProtNLM"/>
    </source>
</evidence>
<dbReference type="Proteomes" id="UP000176101">
    <property type="component" value="Unassembled WGS sequence"/>
</dbReference>
<evidence type="ECO:0000313" key="2">
    <source>
        <dbReference type="Proteomes" id="UP000176101"/>
    </source>
</evidence>
<dbReference type="STRING" id="1075402.AN216_21620"/>
<name>A0A1E7JX73_9ACTN</name>
<dbReference type="InterPro" id="IPR052989">
    <property type="entry name" value="Mg-chelatase_DI-like"/>
</dbReference>
<feature type="non-terminal residue" evidence="1">
    <location>
        <position position="1"/>
    </location>
</feature>
<dbReference type="PANTHER" id="PTHR35023:SF1">
    <property type="entry name" value="MG-PROTOPORPHYRIN IX CHELATASE"/>
    <property type="match status" value="1"/>
</dbReference>
<dbReference type="PANTHER" id="PTHR35023">
    <property type="entry name" value="CHELATASE-RELATED"/>
    <property type="match status" value="1"/>
</dbReference>
<gene>
    <name evidence="1" type="ORF">AN216_21620</name>
</gene>
<reference evidence="1 2" key="1">
    <citation type="journal article" date="2016" name="Front. Microbiol.">
        <title>Comparative Genomics Analysis of Streptomyces Species Reveals Their Adaptation to the Marine Environment and Their Diversity at the Genomic Level.</title>
        <authorList>
            <person name="Tian X."/>
            <person name="Zhang Z."/>
            <person name="Yang T."/>
            <person name="Chen M."/>
            <person name="Li J."/>
            <person name="Chen F."/>
            <person name="Yang J."/>
            <person name="Li W."/>
            <person name="Zhang B."/>
            <person name="Zhang Z."/>
            <person name="Wu J."/>
            <person name="Zhang C."/>
            <person name="Long L."/>
            <person name="Xiao J."/>
        </authorList>
    </citation>
    <scope>NUCLEOTIDE SEQUENCE [LARGE SCALE GENOMIC DNA]</scope>
    <source>
        <strain evidence="1 2">SCSIO 02100</strain>
    </source>
</reference>
<keyword evidence="2" id="KW-1185">Reference proteome</keyword>
<organism evidence="1 2">
    <name type="scientific">Streptomyces oceani</name>
    <dbReference type="NCBI Taxonomy" id="1075402"/>
    <lineage>
        <taxon>Bacteria</taxon>
        <taxon>Bacillati</taxon>
        <taxon>Actinomycetota</taxon>
        <taxon>Actinomycetes</taxon>
        <taxon>Kitasatosporales</taxon>
        <taxon>Streptomycetaceae</taxon>
        <taxon>Streptomyces</taxon>
    </lineage>
</organism>
<dbReference type="AlphaFoldDB" id="A0A1E7JX73"/>
<evidence type="ECO:0000313" key="1">
    <source>
        <dbReference type="EMBL" id="OEU96210.1"/>
    </source>
</evidence>
<dbReference type="PATRIC" id="fig|1075402.3.peg.513"/>
<accession>A0A1E7JX73</accession>
<comment type="caution">
    <text evidence="1">The sequence shown here is derived from an EMBL/GenBank/DDBJ whole genome shotgun (WGS) entry which is preliminary data.</text>
</comment>